<accession>A0A2R7Y9I1</accession>
<feature type="domain" description="ABC transporter substrate-binding protein PnrA-like" evidence="3">
    <location>
        <begin position="92"/>
        <end position="368"/>
    </location>
</feature>
<dbReference type="GO" id="GO:0005886">
    <property type="term" value="C:plasma membrane"/>
    <property type="evidence" value="ECO:0007669"/>
    <property type="project" value="InterPro"/>
</dbReference>
<evidence type="ECO:0000313" key="4">
    <source>
        <dbReference type="EMBL" id="PUA33522.1"/>
    </source>
</evidence>
<reference evidence="4 5" key="1">
    <citation type="journal article" date="2018" name="Syst. Appl. Microbiol.">
        <title>A new symbiotic nanoarchaeote (Candidatus Nanoclepta minutus) and its host (Zestosphaera tikiterensis gen. nov., sp. nov.) from a New Zealand hot spring.</title>
        <authorList>
            <person name="St John E."/>
            <person name="Liu Y."/>
            <person name="Podar M."/>
            <person name="Stott M.B."/>
            <person name="Meneghin J."/>
            <person name="Chen Z."/>
            <person name="Lagutin K."/>
            <person name="Mitchell K."/>
            <person name="Reysenbach A.L."/>
        </authorList>
    </citation>
    <scope>NUCLEOTIDE SEQUENCE [LARGE SCALE GENOMIC DNA]</scope>
    <source>
        <strain evidence="4">NZ3</strain>
    </source>
</reference>
<dbReference type="PANTHER" id="PTHR43208">
    <property type="entry name" value="ABC TRANSPORTER SUBSTRATE-BINDING PROTEIN"/>
    <property type="match status" value="1"/>
</dbReference>
<protein>
    <submittedName>
        <fullName evidence="4">BMP family ABC transporter substrate-binding protein</fullName>
    </submittedName>
</protein>
<name>A0A2R7Y9I1_9CREN</name>
<keyword evidence="2" id="KW-0812">Transmembrane</keyword>
<dbReference type="Gene3D" id="3.40.50.2300">
    <property type="match status" value="2"/>
</dbReference>
<feature type="transmembrane region" description="Helical" evidence="2">
    <location>
        <begin position="27"/>
        <end position="47"/>
    </location>
</feature>
<keyword evidence="1" id="KW-0732">Signal</keyword>
<dbReference type="AlphaFoldDB" id="A0A2R7Y9I1"/>
<proteinExistence type="predicted"/>
<dbReference type="EMBL" id="NBVN01000002">
    <property type="protein sequence ID" value="PUA33522.1"/>
    <property type="molecule type" value="Genomic_DNA"/>
</dbReference>
<dbReference type="SUPFAM" id="SSF53822">
    <property type="entry name" value="Periplasmic binding protein-like I"/>
    <property type="match status" value="1"/>
</dbReference>
<dbReference type="InterPro" id="IPR052910">
    <property type="entry name" value="ABC-Purine-Binding"/>
</dbReference>
<evidence type="ECO:0000313" key="5">
    <source>
        <dbReference type="Proteomes" id="UP000244093"/>
    </source>
</evidence>
<keyword evidence="2" id="KW-0472">Membrane</keyword>
<dbReference type="InterPro" id="IPR003760">
    <property type="entry name" value="PnrA-like"/>
</dbReference>
<sequence length="503" mass="55867">MIQIKLLNNDARLACGENILAAKTSSYVLIGLVILIIVAGVVGYYAGSAAAPAITKTVTAPAVGATVTVTRPVTVTAPVTITTQIPYKPPEKVKAAFIYVGPVGDFGWSYMHDLGRRVVAELYKDWLETTYVESVPEPKVSETLESLIAKGYNVLFTTSYGFMEGTLETAKKYPNLIFFHCSGYLRYKNMGTYFADFYQVYYLNGLMAGALTKTGKVGYVAAFLIPEVVRHLNAFFLGAKEVAEQRGIKLEAYVIEIGAWFNPTEARRAAETLVRDYNVDVIAYTEDSTAIIEYAQEMYNKGTPIYVFSHYSPGWEYGKDVVVSGQLVRWEVIYADILGKIKAGVYTPTNLENVDYWYLLNTGAVDMAAHVFPNGTVMHINPKFINVLKEIQVTDKVTGQKLSVYDLIWLRYNQMAYAPMLMSFQQLATSHIYENIASINIGGKEGKYYIATAFEPFTGPLSGYNVDDPTKKVSIPAGVRLGHDELWSLDWVLDFVKIVGRAS</sequence>
<dbReference type="Pfam" id="PF02608">
    <property type="entry name" value="Bmp"/>
    <property type="match status" value="1"/>
</dbReference>
<comment type="caution">
    <text evidence="4">The sequence shown here is derived from an EMBL/GenBank/DDBJ whole genome shotgun (WGS) entry which is preliminary data.</text>
</comment>
<dbReference type="InterPro" id="IPR028082">
    <property type="entry name" value="Peripla_BP_I"/>
</dbReference>
<organism evidence="4 5">
    <name type="scientific">Zestosphaera tikiterensis</name>
    <dbReference type="NCBI Taxonomy" id="1973259"/>
    <lineage>
        <taxon>Archaea</taxon>
        <taxon>Thermoproteota</taxon>
        <taxon>Thermoprotei</taxon>
        <taxon>Desulfurococcales</taxon>
        <taxon>Desulfurococcaceae</taxon>
        <taxon>Zestosphaera</taxon>
    </lineage>
</organism>
<dbReference type="PANTHER" id="PTHR43208:SF1">
    <property type="entry name" value="ABC TRANSPORTER SUBSTRATE-BINDING PROTEIN"/>
    <property type="match status" value="1"/>
</dbReference>
<evidence type="ECO:0000256" key="1">
    <source>
        <dbReference type="ARBA" id="ARBA00022729"/>
    </source>
</evidence>
<evidence type="ECO:0000259" key="3">
    <source>
        <dbReference type="Pfam" id="PF02608"/>
    </source>
</evidence>
<gene>
    <name evidence="4" type="ORF">B7O98_03640</name>
</gene>
<keyword evidence="2" id="KW-1133">Transmembrane helix</keyword>
<dbReference type="Proteomes" id="UP000244093">
    <property type="component" value="Unassembled WGS sequence"/>
</dbReference>
<evidence type="ECO:0000256" key="2">
    <source>
        <dbReference type="SAM" id="Phobius"/>
    </source>
</evidence>
<dbReference type="CDD" id="cd19963">
    <property type="entry name" value="PBP1_BMP-like"/>
    <property type="match status" value="1"/>
</dbReference>